<evidence type="ECO:0000313" key="2">
    <source>
        <dbReference type="EMBL" id="GBB88401.1"/>
    </source>
</evidence>
<dbReference type="STRING" id="94130.A0A2Z6QUN8"/>
<dbReference type="GO" id="GO:0003676">
    <property type="term" value="F:nucleic acid binding"/>
    <property type="evidence" value="ECO:0007669"/>
    <property type="project" value="InterPro"/>
</dbReference>
<feature type="compositionally biased region" description="Polar residues" evidence="1">
    <location>
        <begin position="327"/>
        <end position="346"/>
    </location>
</feature>
<dbReference type="Proteomes" id="UP000247702">
    <property type="component" value="Unassembled WGS sequence"/>
</dbReference>
<name>A0A2Z6QUN8_9GLOM</name>
<evidence type="ECO:0000313" key="3">
    <source>
        <dbReference type="Proteomes" id="UP000247702"/>
    </source>
</evidence>
<organism evidence="2 3">
    <name type="scientific">Rhizophagus clarus</name>
    <dbReference type="NCBI Taxonomy" id="94130"/>
    <lineage>
        <taxon>Eukaryota</taxon>
        <taxon>Fungi</taxon>
        <taxon>Fungi incertae sedis</taxon>
        <taxon>Mucoromycota</taxon>
        <taxon>Glomeromycotina</taxon>
        <taxon>Glomeromycetes</taxon>
        <taxon>Glomerales</taxon>
        <taxon>Glomeraceae</taxon>
        <taxon>Rhizophagus</taxon>
    </lineage>
</organism>
<protein>
    <recommendedName>
        <fullName evidence="4">RRM domain-containing protein</fullName>
    </recommendedName>
</protein>
<accession>A0A2Z6QUN8</accession>
<sequence length="447" mass="52034">MAITPSTQTSANDQQNTTQMQIDQPVVAPDHQSENPDKAHETALHFHQYDSFISVLPARKKNNDTGKLKNVITITFSSKDDFNKALNVIYRQKIVNTDNSRNEIIEYKEFSFTIKHREPIVLLPEQKEDEKSRIIQVIDIPLFLTKNVIQNAFSILGEIEKLNTTPNGQYQQAFITYINKDVVDRFYYKWSHLIGTYPVRVLLCFLSEEKREERKAFGLRLLGLPFGTNTSVLTEIIKQLNGRTCFIPRHPHTYKPMTYTYIQFSDQEQKDIAKQKLFKYTKGYIKNCILYLLDPTEKPKIFAKSNINSVKGSNNSKHHNHTTNSKVPQKSHNNPHTNKFQTNSTKSELLLGSRHKKYLQELLNAAMLDIKDQISKEMSQIKKLFGNEIQEFKDQRINRFLDKIENEKYSSAKKTADREHAQYKTIELQEEYGKTDYKGDKDDVIDQ</sequence>
<dbReference type="AlphaFoldDB" id="A0A2Z6QUN8"/>
<proteinExistence type="predicted"/>
<dbReference type="InterPro" id="IPR035979">
    <property type="entry name" value="RBD_domain_sf"/>
</dbReference>
<dbReference type="SUPFAM" id="SSF54928">
    <property type="entry name" value="RNA-binding domain, RBD"/>
    <property type="match status" value="1"/>
</dbReference>
<keyword evidence="3" id="KW-1185">Reference proteome</keyword>
<feature type="region of interest" description="Disordered" evidence="1">
    <location>
        <begin position="308"/>
        <end position="346"/>
    </location>
</feature>
<comment type="caution">
    <text evidence="2">The sequence shown here is derived from an EMBL/GenBank/DDBJ whole genome shotgun (WGS) entry which is preliminary data.</text>
</comment>
<evidence type="ECO:0000256" key="1">
    <source>
        <dbReference type="SAM" id="MobiDB-lite"/>
    </source>
</evidence>
<reference evidence="2 3" key="1">
    <citation type="submission" date="2017-11" db="EMBL/GenBank/DDBJ databases">
        <title>The genome of Rhizophagus clarus HR1 reveals common genetic basis of auxotrophy among arbuscular mycorrhizal fungi.</title>
        <authorList>
            <person name="Kobayashi Y."/>
        </authorList>
    </citation>
    <scope>NUCLEOTIDE SEQUENCE [LARGE SCALE GENOMIC DNA]</scope>
    <source>
        <strain evidence="2 3">HR1</strain>
    </source>
</reference>
<evidence type="ECO:0008006" key="4">
    <source>
        <dbReference type="Google" id="ProtNLM"/>
    </source>
</evidence>
<dbReference type="EMBL" id="BEXD01000556">
    <property type="protein sequence ID" value="GBB88401.1"/>
    <property type="molecule type" value="Genomic_DNA"/>
</dbReference>
<gene>
    <name evidence="2" type="ORF">RclHR1_14990002</name>
</gene>